<sequence length="96" mass="11328">MIKKYISRPESGSFFLDIEMPRKTGIDFLLEHLERPLIILTTAHSQYAFQSFELNVLDYLIKPISQERFIKSVEKARDYIDLTHDQNTNYLFLKSG</sequence>
<evidence type="ECO:0000313" key="4">
    <source>
        <dbReference type="Proteomes" id="UP000292424"/>
    </source>
</evidence>
<evidence type="ECO:0000313" key="3">
    <source>
        <dbReference type="EMBL" id="QES88535.1"/>
    </source>
</evidence>
<dbReference type="GO" id="GO:0000160">
    <property type="term" value="P:phosphorelay signal transduction system"/>
    <property type="evidence" value="ECO:0007669"/>
    <property type="project" value="InterPro"/>
</dbReference>
<feature type="domain" description="Response regulatory" evidence="2">
    <location>
        <begin position="1"/>
        <end position="77"/>
    </location>
</feature>
<dbReference type="Proteomes" id="UP000292424">
    <property type="component" value="Chromosome"/>
</dbReference>
<dbReference type="Gene3D" id="3.40.50.2300">
    <property type="match status" value="1"/>
</dbReference>
<dbReference type="RefSeq" id="WP_131329421.1">
    <property type="nucleotide sequence ID" value="NZ_CP044016.1"/>
</dbReference>
<dbReference type="AlphaFoldDB" id="A0A5P2FZ92"/>
<dbReference type="EMBL" id="CP044016">
    <property type="protein sequence ID" value="QES88535.1"/>
    <property type="molecule type" value="Genomic_DNA"/>
</dbReference>
<proteinExistence type="predicted"/>
<accession>A0A5P2FZ92</accession>
<protein>
    <submittedName>
        <fullName evidence="3">Response regulator</fullName>
    </submittedName>
</protein>
<gene>
    <name evidence="3" type="ORF">E0W69_007625</name>
</gene>
<feature type="modified residue" description="4-aspartylphosphate" evidence="1">
    <location>
        <position position="17"/>
    </location>
</feature>
<dbReference type="InterPro" id="IPR001789">
    <property type="entry name" value="Sig_transdc_resp-reg_receiver"/>
</dbReference>
<dbReference type="InterPro" id="IPR011006">
    <property type="entry name" value="CheY-like_superfamily"/>
</dbReference>
<organism evidence="3 4">
    <name type="scientific">Rhizosphaericola mali</name>
    <dbReference type="NCBI Taxonomy" id="2545455"/>
    <lineage>
        <taxon>Bacteria</taxon>
        <taxon>Pseudomonadati</taxon>
        <taxon>Bacteroidota</taxon>
        <taxon>Chitinophagia</taxon>
        <taxon>Chitinophagales</taxon>
        <taxon>Chitinophagaceae</taxon>
        <taxon>Rhizosphaericola</taxon>
    </lineage>
</organism>
<dbReference type="SUPFAM" id="SSF52172">
    <property type="entry name" value="CheY-like"/>
    <property type="match status" value="1"/>
</dbReference>
<dbReference type="Pfam" id="PF00072">
    <property type="entry name" value="Response_reg"/>
    <property type="match status" value="1"/>
</dbReference>
<dbReference type="PROSITE" id="PS50110">
    <property type="entry name" value="RESPONSE_REGULATORY"/>
    <property type="match status" value="1"/>
</dbReference>
<dbReference type="OrthoDB" id="1646880at2"/>
<name>A0A5P2FZ92_9BACT</name>
<reference evidence="3 4" key="1">
    <citation type="submission" date="2019-09" db="EMBL/GenBank/DDBJ databases">
        <title>Complete genome sequence of Arachidicoccus sp. B3-10 isolated from apple orchard soil.</title>
        <authorList>
            <person name="Kim H.S."/>
            <person name="Han K.-I."/>
            <person name="Suh M.K."/>
            <person name="Lee K.C."/>
            <person name="Eom M.K."/>
            <person name="Kim J.-S."/>
            <person name="Kang S.W."/>
            <person name="Sin Y."/>
            <person name="Lee J.-S."/>
        </authorList>
    </citation>
    <scope>NUCLEOTIDE SEQUENCE [LARGE SCALE GENOMIC DNA]</scope>
    <source>
        <strain evidence="3 4">B3-10</strain>
    </source>
</reference>
<keyword evidence="4" id="KW-1185">Reference proteome</keyword>
<evidence type="ECO:0000256" key="1">
    <source>
        <dbReference type="PROSITE-ProRule" id="PRU00169"/>
    </source>
</evidence>
<dbReference type="KEGG" id="arac:E0W69_007625"/>
<evidence type="ECO:0000259" key="2">
    <source>
        <dbReference type="PROSITE" id="PS50110"/>
    </source>
</evidence>
<keyword evidence="1" id="KW-0597">Phosphoprotein</keyword>